<feature type="chain" id="PRO_5039076738" evidence="10">
    <location>
        <begin position="25"/>
        <end position="331"/>
    </location>
</feature>
<sequence length="331" mass="34568">MINLKNIKLAVGVSTLALTLVACGGGQNTAGGNEGANAPTNNTQQTEQTQENNAATTEEGEKTADAGDLEKLGQIAVITREEGSGTRGAFTEIVGLLEKNGDEEVDNTTQGAAVQNSTNGVMTTVAGNQSAIGYISLGSLNDTVKALKVEGVEPTAETILSGEYKIARPFLLVTKGKPEDGSIEADFLKFVLSKQGQEEVEKDGYVKVEGTEEYTPADLSGEITIAGSTSVTPLIEKLAEAYKKLNPNANIQIQSNGSSAGITAAAEGTAQIGMSSRELKDEEKSKVEGTVLAQDGIAVIVNKDNGLEDIKMDQIKSIFKGETPAWADLAK</sequence>
<dbReference type="PANTHER" id="PTHR30570:SF1">
    <property type="entry name" value="PHOSPHATE-BINDING PROTEIN PSTS"/>
    <property type="match status" value="1"/>
</dbReference>
<gene>
    <name evidence="12" type="primary">pstS_2</name>
    <name evidence="12" type="ORF">NCTC13079_00671</name>
</gene>
<accession>A0A3S5BW39</accession>
<name>A0A3S5BW39_9FIRM</name>
<evidence type="ECO:0000256" key="10">
    <source>
        <dbReference type="SAM" id="SignalP"/>
    </source>
</evidence>
<evidence type="ECO:0000256" key="1">
    <source>
        <dbReference type="ARBA" id="ARBA00002841"/>
    </source>
</evidence>
<dbReference type="GO" id="GO:0006817">
    <property type="term" value="P:phosphate ion transport"/>
    <property type="evidence" value="ECO:0007669"/>
    <property type="project" value="UniProtKB-KW"/>
</dbReference>
<keyword evidence="13" id="KW-1185">Reference proteome</keyword>
<reference evidence="12 13" key="1">
    <citation type="submission" date="2018-12" db="EMBL/GenBank/DDBJ databases">
        <authorList>
            <consortium name="Pathogen Informatics"/>
        </authorList>
    </citation>
    <scope>NUCLEOTIDE SEQUENCE [LARGE SCALE GENOMIC DNA]</scope>
    <source>
        <strain evidence="12 13">NCTC13079</strain>
    </source>
</reference>
<evidence type="ECO:0000256" key="8">
    <source>
        <dbReference type="ARBA" id="ARBA00023288"/>
    </source>
</evidence>
<dbReference type="SUPFAM" id="SSF53850">
    <property type="entry name" value="Periplasmic binding protein-like II"/>
    <property type="match status" value="2"/>
</dbReference>
<dbReference type="InterPro" id="IPR050811">
    <property type="entry name" value="Phosphate_ABC_transporter"/>
</dbReference>
<organism evidence="12 13">
    <name type="scientific">Aedoeadaptatus ivorii</name>
    <dbReference type="NCBI Taxonomy" id="54006"/>
    <lineage>
        <taxon>Bacteria</taxon>
        <taxon>Bacillati</taxon>
        <taxon>Bacillota</taxon>
        <taxon>Tissierellia</taxon>
        <taxon>Tissierellales</taxon>
        <taxon>Peptoniphilaceae</taxon>
        <taxon>Aedoeadaptatus</taxon>
    </lineage>
</organism>
<dbReference type="AlphaFoldDB" id="A0A3S5BW39"/>
<evidence type="ECO:0000313" key="13">
    <source>
        <dbReference type="Proteomes" id="UP000269544"/>
    </source>
</evidence>
<dbReference type="EMBL" id="LR134523">
    <property type="protein sequence ID" value="VEJ35405.1"/>
    <property type="molecule type" value="Genomic_DNA"/>
</dbReference>
<dbReference type="PROSITE" id="PS51257">
    <property type="entry name" value="PROKAR_LIPOPROTEIN"/>
    <property type="match status" value="1"/>
</dbReference>
<dbReference type="KEGG" id="piv:NCTC13079_00671"/>
<evidence type="ECO:0000259" key="11">
    <source>
        <dbReference type="Pfam" id="PF12849"/>
    </source>
</evidence>
<feature type="domain" description="PBP" evidence="11">
    <location>
        <begin position="73"/>
        <end position="194"/>
    </location>
</feature>
<comment type="subcellular location">
    <subcellularLocation>
        <location evidence="2">Cell membrane</location>
        <topology evidence="2">Lipid-anchor</topology>
    </subcellularLocation>
</comment>
<protein>
    <submittedName>
        <fullName evidence="12">Phosphate-binding protein pstS</fullName>
    </submittedName>
</protein>
<feature type="compositionally biased region" description="Low complexity" evidence="9">
    <location>
        <begin position="35"/>
        <end position="57"/>
    </location>
</feature>
<keyword evidence="7" id="KW-0564">Palmitate</keyword>
<evidence type="ECO:0000256" key="4">
    <source>
        <dbReference type="ARBA" id="ARBA00011529"/>
    </source>
</evidence>
<evidence type="ECO:0000256" key="6">
    <source>
        <dbReference type="ARBA" id="ARBA00022729"/>
    </source>
</evidence>
<proteinExistence type="inferred from homology"/>
<dbReference type="PANTHER" id="PTHR30570">
    <property type="entry name" value="PERIPLASMIC PHOSPHATE BINDING COMPONENT OF PHOSPHATE ABC TRANSPORTER"/>
    <property type="match status" value="1"/>
</dbReference>
<evidence type="ECO:0000256" key="3">
    <source>
        <dbReference type="ARBA" id="ARBA00008725"/>
    </source>
</evidence>
<evidence type="ECO:0000313" key="12">
    <source>
        <dbReference type="EMBL" id="VEJ35405.1"/>
    </source>
</evidence>
<comment type="similarity">
    <text evidence="3">Belongs to the PstS family.</text>
</comment>
<comment type="subunit">
    <text evidence="4">The complex is composed of two ATP-binding proteins (PstB), two transmembrane proteins (PstC and PstA) and a solute-binding protein (PstS).</text>
</comment>
<feature type="signal peptide" evidence="10">
    <location>
        <begin position="1"/>
        <end position="24"/>
    </location>
</feature>
<dbReference type="Pfam" id="PF12849">
    <property type="entry name" value="PBP_like_2"/>
    <property type="match status" value="2"/>
</dbReference>
<comment type="function">
    <text evidence="1">Part of the ABC transporter complex PstSACB involved in phosphate import.</text>
</comment>
<keyword evidence="8" id="KW-0449">Lipoprotein</keyword>
<evidence type="ECO:0000256" key="7">
    <source>
        <dbReference type="ARBA" id="ARBA00023139"/>
    </source>
</evidence>
<dbReference type="Gene3D" id="3.40.190.10">
    <property type="entry name" value="Periplasmic binding protein-like II"/>
    <property type="match status" value="2"/>
</dbReference>
<evidence type="ECO:0000256" key="9">
    <source>
        <dbReference type="SAM" id="MobiDB-lite"/>
    </source>
</evidence>
<dbReference type="RefSeq" id="WP_371828956.1">
    <property type="nucleotide sequence ID" value="NZ_JAUSWF010000001.1"/>
</dbReference>
<keyword evidence="6 10" id="KW-0732">Signal</keyword>
<feature type="compositionally biased region" description="Basic and acidic residues" evidence="9">
    <location>
        <begin position="59"/>
        <end position="68"/>
    </location>
</feature>
<dbReference type="Proteomes" id="UP000269544">
    <property type="component" value="Chromosome"/>
</dbReference>
<dbReference type="InterPro" id="IPR024370">
    <property type="entry name" value="PBP_domain"/>
</dbReference>
<feature type="region of interest" description="Disordered" evidence="9">
    <location>
        <begin position="31"/>
        <end position="68"/>
    </location>
</feature>
<feature type="domain" description="PBP" evidence="11">
    <location>
        <begin position="216"/>
        <end position="328"/>
    </location>
</feature>
<evidence type="ECO:0000256" key="5">
    <source>
        <dbReference type="ARBA" id="ARBA00022592"/>
    </source>
</evidence>
<keyword evidence="5" id="KW-0592">Phosphate transport</keyword>
<evidence type="ECO:0000256" key="2">
    <source>
        <dbReference type="ARBA" id="ARBA00004193"/>
    </source>
</evidence>
<dbReference type="GO" id="GO:0005886">
    <property type="term" value="C:plasma membrane"/>
    <property type="evidence" value="ECO:0007669"/>
    <property type="project" value="UniProtKB-SubCell"/>
</dbReference>
<keyword evidence="5" id="KW-0813">Transport</keyword>